<comment type="caution">
    <text evidence="7">The sequence shown here is derived from an EMBL/GenBank/DDBJ whole genome shotgun (WGS) entry which is preliminary data.</text>
</comment>
<evidence type="ECO:0000256" key="2">
    <source>
        <dbReference type="ARBA" id="ARBA00022691"/>
    </source>
</evidence>
<keyword evidence="3" id="KW-0479">Metal-binding</keyword>
<sequence>MLENKSDTSIYQGFEQGPIRPPSEAGSLLIRVTRNCPWNRCRFCPVYKGSRFSLRPVDHVLADIDSVHACLTALQADASGGPVTRDMVTRAGKDLSGPELDALHATLNWMAHGMESVFLQDANSLIMKPDDLISVLRHIRDRFPWISRITSYARSHTIKGIPDAKLREMAETGLNRIHVGMESGCDEVLERIRKGVTRGVHIMAGQKVKAAGMSLSEYVMPGLGGRDLSEAHAMDTADALNQINPDYIRLRTLALPAHTELYQDWQEGRFEKCSGEEVAREMLGFIMALEGISSTLTSDHVLNLFESVNGRFPEDKPQMIAEIQSFLDLPEKDRMLYQAGRRMGVYRGMADFRDLQRRGRVEEACRRYGIRPDNLEEVLDDLMRRFI</sequence>
<protein>
    <submittedName>
        <fullName evidence="7">Radical SAM protein</fullName>
    </submittedName>
</protein>
<reference evidence="7 8" key="1">
    <citation type="submission" date="2022-11" db="EMBL/GenBank/DDBJ databases">
        <title>Desulfobotulus tamanensis H1 sp. nov. - anaerobic, alkaliphilic, sulphate reducing bacterium isolated from terrestrial mud volcano.</title>
        <authorList>
            <person name="Frolova A."/>
            <person name="Merkel A.Y."/>
            <person name="Slobodkin A.I."/>
        </authorList>
    </citation>
    <scope>NUCLEOTIDE SEQUENCE [LARGE SCALE GENOMIC DNA]</scope>
    <source>
        <strain evidence="7 8">H1</strain>
    </source>
</reference>
<evidence type="ECO:0000259" key="6">
    <source>
        <dbReference type="PROSITE" id="PS51918"/>
    </source>
</evidence>
<name>A0ABT3NB49_9BACT</name>
<dbReference type="Pfam" id="PF04055">
    <property type="entry name" value="Radical_SAM"/>
    <property type="match status" value="1"/>
</dbReference>
<feature type="domain" description="Radical SAM core" evidence="6">
    <location>
        <begin position="22"/>
        <end position="293"/>
    </location>
</feature>
<dbReference type="InterPro" id="IPR023404">
    <property type="entry name" value="rSAM_horseshoe"/>
</dbReference>
<accession>A0ABT3NB49</accession>
<evidence type="ECO:0000256" key="4">
    <source>
        <dbReference type="ARBA" id="ARBA00023004"/>
    </source>
</evidence>
<dbReference type="PROSITE" id="PS51918">
    <property type="entry name" value="RADICAL_SAM"/>
    <property type="match status" value="1"/>
</dbReference>
<dbReference type="Gene3D" id="3.80.30.20">
    <property type="entry name" value="tm_1862 like domain"/>
    <property type="match status" value="1"/>
</dbReference>
<dbReference type="PANTHER" id="PTHR43409">
    <property type="entry name" value="ANAEROBIC MAGNESIUM-PROTOPORPHYRIN IX MONOMETHYL ESTER CYCLASE-RELATED"/>
    <property type="match status" value="1"/>
</dbReference>
<dbReference type="SFLD" id="SFLDG01095">
    <property type="entry name" value="Uncharacterised_Radical_SAM_Su"/>
    <property type="match status" value="1"/>
</dbReference>
<dbReference type="InterPro" id="IPR006638">
    <property type="entry name" value="Elp3/MiaA/NifB-like_rSAM"/>
</dbReference>
<evidence type="ECO:0000256" key="1">
    <source>
        <dbReference type="ARBA" id="ARBA00001966"/>
    </source>
</evidence>
<keyword evidence="2" id="KW-0949">S-adenosyl-L-methionine</keyword>
<evidence type="ECO:0000313" key="7">
    <source>
        <dbReference type="EMBL" id="MCW7754686.1"/>
    </source>
</evidence>
<dbReference type="SUPFAM" id="SSF102114">
    <property type="entry name" value="Radical SAM enzymes"/>
    <property type="match status" value="1"/>
</dbReference>
<dbReference type="InterPro" id="IPR058240">
    <property type="entry name" value="rSAM_sf"/>
</dbReference>
<evidence type="ECO:0000256" key="3">
    <source>
        <dbReference type="ARBA" id="ARBA00022723"/>
    </source>
</evidence>
<keyword evidence="5" id="KW-0411">Iron-sulfur</keyword>
<dbReference type="InterPro" id="IPR007197">
    <property type="entry name" value="rSAM"/>
</dbReference>
<dbReference type="Proteomes" id="UP001209681">
    <property type="component" value="Unassembled WGS sequence"/>
</dbReference>
<keyword evidence="4" id="KW-0408">Iron</keyword>
<evidence type="ECO:0000313" key="8">
    <source>
        <dbReference type="Proteomes" id="UP001209681"/>
    </source>
</evidence>
<keyword evidence="8" id="KW-1185">Reference proteome</keyword>
<dbReference type="SFLD" id="SFLDS00029">
    <property type="entry name" value="Radical_SAM"/>
    <property type="match status" value="1"/>
</dbReference>
<comment type="cofactor">
    <cofactor evidence="1">
        <name>[4Fe-4S] cluster</name>
        <dbReference type="ChEBI" id="CHEBI:49883"/>
    </cofactor>
</comment>
<gene>
    <name evidence="7" type="ORF">OOT00_11900</name>
</gene>
<dbReference type="SMART" id="SM00729">
    <property type="entry name" value="Elp3"/>
    <property type="match status" value="1"/>
</dbReference>
<organism evidence="7 8">
    <name type="scientific">Desulfobotulus pelophilus</name>
    <dbReference type="NCBI Taxonomy" id="2823377"/>
    <lineage>
        <taxon>Bacteria</taxon>
        <taxon>Pseudomonadati</taxon>
        <taxon>Thermodesulfobacteriota</taxon>
        <taxon>Desulfobacteria</taxon>
        <taxon>Desulfobacterales</taxon>
        <taxon>Desulfobacteraceae</taxon>
        <taxon>Desulfobotulus</taxon>
    </lineage>
</organism>
<dbReference type="EMBL" id="JAPFPW010000014">
    <property type="protein sequence ID" value="MCW7754686.1"/>
    <property type="molecule type" value="Genomic_DNA"/>
</dbReference>
<dbReference type="InterPro" id="IPR051198">
    <property type="entry name" value="BchE-like"/>
</dbReference>
<evidence type="ECO:0000256" key="5">
    <source>
        <dbReference type="ARBA" id="ARBA00023014"/>
    </source>
</evidence>
<dbReference type="RefSeq" id="WP_265425598.1">
    <property type="nucleotide sequence ID" value="NZ_JAPFPW010000014.1"/>
</dbReference>
<dbReference type="PANTHER" id="PTHR43409:SF4">
    <property type="entry name" value="RADICAL SAM SUPERFAMILY PROTEIN"/>
    <property type="match status" value="1"/>
</dbReference>
<proteinExistence type="predicted"/>